<dbReference type="OrthoDB" id="9794326at2"/>
<dbReference type="SUPFAM" id="SSF141000">
    <property type="entry name" value="Glu-tRNAGln amidotransferase C subunit"/>
    <property type="match status" value="1"/>
</dbReference>
<dbReference type="GO" id="GO:0006412">
    <property type="term" value="P:translation"/>
    <property type="evidence" value="ECO:0007669"/>
    <property type="project" value="UniProtKB-UniRule"/>
</dbReference>
<keyword evidence="1" id="KW-0547">Nucleotide-binding</keyword>
<keyword evidence="3" id="KW-1185">Reference proteome</keyword>
<dbReference type="STRING" id="1300342.I596_2778"/>
<comment type="catalytic activity">
    <reaction evidence="1">
        <text>L-aspartyl-tRNA(Asn) + L-glutamine + ATP + H2O = L-asparaginyl-tRNA(Asn) + L-glutamate + ADP + phosphate + 2 H(+)</text>
        <dbReference type="Rhea" id="RHEA:14513"/>
        <dbReference type="Rhea" id="RHEA-COMP:9674"/>
        <dbReference type="Rhea" id="RHEA-COMP:9677"/>
        <dbReference type="ChEBI" id="CHEBI:15377"/>
        <dbReference type="ChEBI" id="CHEBI:15378"/>
        <dbReference type="ChEBI" id="CHEBI:29985"/>
        <dbReference type="ChEBI" id="CHEBI:30616"/>
        <dbReference type="ChEBI" id="CHEBI:43474"/>
        <dbReference type="ChEBI" id="CHEBI:58359"/>
        <dbReference type="ChEBI" id="CHEBI:78515"/>
        <dbReference type="ChEBI" id="CHEBI:78516"/>
        <dbReference type="ChEBI" id="CHEBI:456216"/>
    </reaction>
</comment>
<dbReference type="Gene3D" id="1.10.20.60">
    <property type="entry name" value="Glu-tRNAGln amidotransferase C subunit, N-terminal domain"/>
    <property type="match status" value="1"/>
</dbReference>
<dbReference type="RefSeq" id="WP_067648716.1">
    <property type="nucleotide sequence ID" value="NZ_CP015249.1"/>
</dbReference>
<protein>
    <recommendedName>
        <fullName evidence="1">Aspartyl/glutamyl-tRNA(Asn/Gln) amidotransferase subunit C</fullName>
        <shortName evidence="1">Asp/Glu-ADT subunit C</shortName>
        <ecNumber evidence="1">6.3.5.-</ecNumber>
    </recommendedName>
</protein>
<proteinExistence type="inferred from homology"/>
<evidence type="ECO:0000313" key="2">
    <source>
        <dbReference type="EMBL" id="ANB18773.1"/>
    </source>
</evidence>
<dbReference type="GO" id="GO:0005524">
    <property type="term" value="F:ATP binding"/>
    <property type="evidence" value="ECO:0007669"/>
    <property type="project" value="UniProtKB-KW"/>
</dbReference>
<reference evidence="2 3" key="1">
    <citation type="submission" date="2016-04" db="EMBL/GenBank/DDBJ databases">
        <title>Complete genome sequence of Dokdonella koreensis DS-123T.</title>
        <authorList>
            <person name="Kim J.F."/>
            <person name="Lee H."/>
            <person name="Kwak M.-J."/>
        </authorList>
    </citation>
    <scope>NUCLEOTIDE SEQUENCE [LARGE SCALE GENOMIC DNA]</scope>
    <source>
        <strain evidence="2 3">DS-123</strain>
    </source>
</reference>
<dbReference type="PANTHER" id="PTHR15004">
    <property type="entry name" value="GLUTAMYL-TRNA(GLN) AMIDOTRANSFERASE SUBUNIT C, MITOCHONDRIAL"/>
    <property type="match status" value="1"/>
</dbReference>
<organism evidence="2 3">
    <name type="scientific">Dokdonella koreensis DS-123</name>
    <dbReference type="NCBI Taxonomy" id="1300342"/>
    <lineage>
        <taxon>Bacteria</taxon>
        <taxon>Pseudomonadati</taxon>
        <taxon>Pseudomonadota</taxon>
        <taxon>Gammaproteobacteria</taxon>
        <taxon>Lysobacterales</taxon>
        <taxon>Rhodanobacteraceae</taxon>
        <taxon>Dokdonella</taxon>
    </lineage>
</organism>
<name>A0A160DXR9_9GAMM</name>
<keyword evidence="1" id="KW-0067">ATP-binding</keyword>
<dbReference type="GO" id="GO:0006450">
    <property type="term" value="P:regulation of translational fidelity"/>
    <property type="evidence" value="ECO:0007669"/>
    <property type="project" value="InterPro"/>
</dbReference>
<dbReference type="PANTHER" id="PTHR15004:SF0">
    <property type="entry name" value="GLUTAMYL-TRNA(GLN) AMIDOTRANSFERASE SUBUNIT C, MITOCHONDRIAL"/>
    <property type="match status" value="1"/>
</dbReference>
<keyword evidence="1" id="KW-0436">Ligase</keyword>
<dbReference type="Proteomes" id="UP000076830">
    <property type="component" value="Chromosome"/>
</dbReference>
<dbReference type="InterPro" id="IPR036113">
    <property type="entry name" value="Asp/Glu-ADT_sf_sub_c"/>
</dbReference>
<dbReference type="HAMAP" id="MF_00122">
    <property type="entry name" value="GatC"/>
    <property type="match status" value="1"/>
</dbReference>
<comment type="similarity">
    <text evidence="1">Belongs to the GatC family.</text>
</comment>
<dbReference type="EC" id="6.3.5.-" evidence="1"/>
<keyword evidence="1" id="KW-0648">Protein biosynthesis</keyword>
<evidence type="ECO:0000313" key="3">
    <source>
        <dbReference type="Proteomes" id="UP000076830"/>
    </source>
</evidence>
<dbReference type="Pfam" id="PF02686">
    <property type="entry name" value="GatC"/>
    <property type="match status" value="1"/>
</dbReference>
<dbReference type="KEGG" id="dko:I596_2778"/>
<comment type="subunit">
    <text evidence="1">Heterotrimer of A, B and C subunits.</text>
</comment>
<comment type="function">
    <text evidence="1">Allows the formation of correctly charged Asn-tRNA(Asn) or Gln-tRNA(Gln) through the transamidation of misacylated Asp-tRNA(Asn) or Glu-tRNA(Gln) in organisms which lack either or both of asparaginyl-tRNA or glutaminyl-tRNA synthetases. The reaction takes place in the presence of glutamine and ATP through an activated phospho-Asp-tRNA(Asn) or phospho-Glu-tRNA(Gln).</text>
</comment>
<dbReference type="InterPro" id="IPR003837">
    <property type="entry name" value="GatC"/>
</dbReference>
<dbReference type="AlphaFoldDB" id="A0A160DXR9"/>
<dbReference type="GO" id="GO:0016740">
    <property type="term" value="F:transferase activity"/>
    <property type="evidence" value="ECO:0007669"/>
    <property type="project" value="UniProtKB-KW"/>
</dbReference>
<dbReference type="EMBL" id="CP015249">
    <property type="protein sequence ID" value="ANB18773.1"/>
    <property type="molecule type" value="Genomic_DNA"/>
</dbReference>
<gene>
    <name evidence="1" type="primary">gatC</name>
    <name evidence="2" type="ORF">I596_2778</name>
</gene>
<dbReference type="GO" id="GO:0050566">
    <property type="term" value="F:asparaginyl-tRNA synthase (glutamine-hydrolyzing) activity"/>
    <property type="evidence" value="ECO:0007669"/>
    <property type="project" value="RHEA"/>
</dbReference>
<dbReference type="NCBIfam" id="TIGR00135">
    <property type="entry name" value="gatC"/>
    <property type="match status" value="1"/>
</dbReference>
<sequence length="95" mass="10172">MSFDADHLRRCARLARLALADDEIAPLGTAIARMLDRVGELQDAAVDAVEPMAHPLGLALAARPDAVTEGDAREALLALAPEARMDLYLVPKVIE</sequence>
<accession>A0A160DXR9</accession>
<dbReference type="GO" id="GO:0070681">
    <property type="term" value="P:glutaminyl-tRNAGln biosynthesis via transamidation"/>
    <property type="evidence" value="ECO:0007669"/>
    <property type="project" value="TreeGrafter"/>
</dbReference>
<dbReference type="GO" id="GO:0050567">
    <property type="term" value="F:glutaminyl-tRNA synthase (glutamine-hydrolyzing) activity"/>
    <property type="evidence" value="ECO:0007669"/>
    <property type="project" value="UniProtKB-UniRule"/>
</dbReference>
<keyword evidence="2" id="KW-0808">Transferase</keyword>
<comment type="catalytic activity">
    <reaction evidence="1">
        <text>L-glutamyl-tRNA(Gln) + L-glutamine + ATP + H2O = L-glutaminyl-tRNA(Gln) + L-glutamate + ADP + phosphate + H(+)</text>
        <dbReference type="Rhea" id="RHEA:17521"/>
        <dbReference type="Rhea" id="RHEA-COMP:9681"/>
        <dbReference type="Rhea" id="RHEA-COMP:9684"/>
        <dbReference type="ChEBI" id="CHEBI:15377"/>
        <dbReference type="ChEBI" id="CHEBI:15378"/>
        <dbReference type="ChEBI" id="CHEBI:29985"/>
        <dbReference type="ChEBI" id="CHEBI:30616"/>
        <dbReference type="ChEBI" id="CHEBI:43474"/>
        <dbReference type="ChEBI" id="CHEBI:58359"/>
        <dbReference type="ChEBI" id="CHEBI:78520"/>
        <dbReference type="ChEBI" id="CHEBI:78521"/>
        <dbReference type="ChEBI" id="CHEBI:456216"/>
    </reaction>
</comment>
<evidence type="ECO:0000256" key="1">
    <source>
        <dbReference type="HAMAP-Rule" id="MF_00122"/>
    </source>
</evidence>